<keyword evidence="2" id="KW-0442">Lipid degradation</keyword>
<dbReference type="InterPro" id="IPR002641">
    <property type="entry name" value="PNPLA_dom"/>
</dbReference>
<dbReference type="InterPro" id="IPR047156">
    <property type="entry name" value="Teg/CotR/CapV-like"/>
</dbReference>
<dbReference type="InterPro" id="IPR016035">
    <property type="entry name" value="Acyl_Trfase/lysoPLipase"/>
</dbReference>
<dbReference type="Gene3D" id="3.40.1090.10">
    <property type="entry name" value="Cytosolic phospholipase A2 catalytic domain"/>
    <property type="match status" value="1"/>
</dbReference>
<feature type="short sequence motif" description="DGA/G" evidence="2">
    <location>
        <begin position="178"/>
        <end position="180"/>
    </location>
</feature>
<dbReference type="Pfam" id="PF01734">
    <property type="entry name" value="Patatin"/>
    <property type="match status" value="1"/>
</dbReference>
<dbReference type="Proteomes" id="UP001324384">
    <property type="component" value="Chromosome"/>
</dbReference>
<protein>
    <submittedName>
        <fullName evidence="4">CBASS cGAMP-activated phospholipase</fullName>
    </submittedName>
</protein>
<keyword evidence="5" id="KW-1185">Reference proteome</keyword>
<evidence type="ECO:0000256" key="1">
    <source>
        <dbReference type="ARBA" id="ARBA00023098"/>
    </source>
</evidence>
<gene>
    <name evidence="4" type="ORF">U0021_08910</name>
</gene>
<feature type="active site" description="Proton acceptor" evidence="2">
    <location>
        <position position="178"/>
    </location>
</feature>
<keyword evidence="2" id="KW-0378">Hydrolase</keyword>
<proteinExistence type="predicted"/>
<sequence length="339" mass="37475">MQNQSDFKILSLSGGGYRGLYTAEVLKELENNLKAKNTNDCIANYFNLITGTSIGGIVALALAYEIPAEKIAKIFDDKGEEIFKKQSCIGMFKAKYNSDILKDILVDWFGDALIGDLKHPVAIPSINYTTGSPVVFKTPHHKGFKRDWRQKIVDVALATSAAPTYFKRHRIGNSEYIDGGLFANNPSLIGLHEADKFFECSMKEVKILSIGTLSSKKTINPNANKKGGLTDWGEGKFWEAAQNIMDITLSSQQLFLDQIVRHRIGNNLVVIDNILTESSSSYVGLDKATDSAKEILKGNAEESSKVALGKTEVLEFFDEIAIPPVFYKDSYKDQNAALN</sequence>
<feature type="active site" description="Nucleophile" evidence="2">
    <location>
        <position position="53"/>
    </location>
</feature>
<evidence type="ECO:0000256" key="2">
    <source>
        <dbReference type="PROSITE-ProRule" id="PRU01161"/>
    </source>
</evidence>
<dbReference type="EMBL" id="CP139961">
    <property type="protein sequence ID" value="WQE03841.1"/>
    <property type="molecule type" value="Genomic_DNA"/>
</dbReference>
<dbReference type="NCBIfam" id="NF041079">
    <property type="entry name" value="CBASS_lipase"/>
    <property type="match status" value="1"/>
</dbReference>
<dbReference type="PROSITE" id="PS51635">
    <property type="entry name" value="PNPLA"/>
    <property type="match status" value="1"/>
</dbReference>
<name>A0ABZ0WX57_9GAMM</name>
<feature type="short sequence motif" description="GXGXXG" evidence="2">
    <location>
        <begin position="14"/>
        <end position="19"/>
    </location>
</feature>
<dbReference type="PANTHER" id="PTHR24138">
    <property type="entry name" value="INTRACELLLAR PHOSPHOLIPASE A FAMILY"/>
    <property type="match status" value="1"/>
</dbReference>
<feature type="domain" description="PNPLA" evidence="3">
    <location>
        <begin position="10"/>
        <end position="191"/>
    </location>
</feature>
<dbReference type="RefSeq" id="WP_114801065.1">
    <property type="nucleotide sequence ID" value="NZ_CP139961.1"/>
</dbReference>
<evidence type="ECO:0000313" key="5">
    <source>
        <dbReference type="Proteomes" id="UP001324384"/>
    </source>
</evidence>
<reference evidence="4 5" key="1">
    <citation type="submission" date="2023-12" db="EMBL/GenBank/DDBJ databases">
        <title>Genome sequencing and assembly of bacterial species from a model synthetic community.</title>
        <authorList>
            <person name="Hogle S.L."/>
        </authorList>
    </citation>
    <scope>NUCLEOTIDE SEQUENCE [LARGE SCALE GENOMIC DNA]</scope>
    <source>
        <strain evidence="4 5">HAMBI_2792</strain>
    </source>
</reference>
<organism evidence="4 5">
    <name type="scientific">Moraxella canis</name>
    <dbReference type="NCBI Taxonomy" id="90239"/>
    <lineage>
        <taxon>Bacteria</taxon>
        <taxon>Pseudomonadati</taxon>
        <taxon>Pseudomonadota</taxon>
        <taxon>Gammaproteobacteria</taxon>
        <taxon>Moraxellales</taxon>
        <taxon>Moraxellaceae</taxon>
        <taxon>Moraxella</taxon>
    </lineage>
</organism>
<feature type="short sequence motif" description="GXSXG" evidence="2">
    <location>
        <begin position="51"/>
        <end position="55"/>
    </location>
</feature>
<dbReference type="PANTHER" id="PTHR24138:SF12">
    <property type="entry name" value="PATATIN FAMILY PROTEIN"/>
    <property type="match status" value="1"/>
</dbReference>
<evidence type="ECO:0000313" key="4">
    <source>
        <dbReference type="EMBL" id="WQE03841.1"/>
    </source>
</evidence>
<accession>A0ABZ0WX57</accession>
<keyword evidence="1 2" id="KW-0443">Lipid metabolism</keyword>
<evidence type="ECO:0000259" key="3">
    <source>
        <dbReference type="PROSITE" id="PS51635"/>
    </source>
</evidence>
<dbReference type="CDD" id="cd07199">
    <property type="entry name" value="Pat17_PNPLA8_PNPLA9_like"/>
    <property type="match status" value="1"/>
</dbReference>
<dbReference type="SUPFAM" id="SSF52151">
    <property type="entry name" value="FabD/lysophospholipase-like"/>
    <property type="match status" value="1"/>
</dbReference>